<organism evidence="1 2">
    <name type="scientific">Wuchereria bancrofti</name>
    <dbReference type="NCBI Taxonomy" id="6293"/>
    <lineage>
        <taxon>Eukaryota</taxon>
        <taxon>Metazoa</taxon>
        <taxon>Ecdysozoa</taxon>
        <taxon>Nematoda</taxon>
        <taxon>Chromadorea</taxon>
        <taxon>Rhabditida</taxon>
        <taxon>Spirurina</taxon>
        <taxon>Spiruromorpha</taxon>
        <taxon>Filarioidea</taxon>
        <taxon>Onchocercidae</taxon>
        <taxon>Wuchereria</taxon>
    </lineage>
</organism>
<accession>A0AAF5PII9</accession>
<sequence>MITGSGDIDKLCQTNTKRLSRSVCVANLSSCSELETFWKLELMGINDQPNANDDEEALKQFKKSIIKCNGRYRVGIIHYLPHHGVLTPNKSTTKMRIVYDASAHLRDSKSLNEVLYRGPTLTGSRGCITTF</sequence>
<reference evidence="1" key="1">
    <citation type="submission" date="2015-03" db="EMBL/GenBank/DDBJ databases">
        <title>Wuchereria bancrofti Genome Sequencing Papua New Guinea Strain.</title>
        <authorList>
            <person name="Small S.T."/>
            <person name="Serre D."/>
            <person name="Zimmerman P.A."/>
        </authorList>
    </citation>
    <scope>NUCLEOTIDE SEQUENCE [LARGE SCALE GENOMIC DNA]</scope>
    <source>
        <strain evidence="1">pt0022</strain>
    </source>
</reference>
<reference evidence="2" key="3">
    <citation type="submission" date="2024-02" db="UniProtKB">
        <authorList>
            <consortium name="WormBaseParasite"/>
        </authorList>
    </citation>
    <scope>IDENTIFICATION</scope>
    <source>
        <strain evidence="2">pt0022</strain>
    </source>
</reference>
<protein>
    <submittedName>
        <fullName evidence="2">Uncharacterized protein</fullName>
    </submittedName>
</protein>
<name>A0AAF5PII9_WUCBA</name>
<proteinExistence type="predicted"/>
<evidence type="ECO:0000313" key="1">
    <source>
        <dbReference type="Proteomes" id="UP000093561"/>
    </source>
</evidence>
<dbReference type="AlphaFoldDB" id="A0AAF5PII9"/>
<evidence type="ECO:0000313" key="2">
    <source>
        <dbReference type="WBParaSite" id="mrna-Wban_01182"/>
    </source>
</evidence>
<dbReference type="WBParaSite" id="mrna-Wban_01182">
    <property type="protein sequence ID" value="mrna-Wban_01182"/>
    <property type="gene ID" value="Wban_01182"/>
</dbReference>
<dbReference type="Proteomes" id="UP000093561">
    <property type="component" value="Unassembled WGS sequence"/>
</dbReference>
<reference evidence="1" key="2">
    <citation type="journal article" date="2016" name="Mol. Ecol.">
        <title>Population genomics of the filarial nematode parasite Wuchereria bancrofti from mosquitoes.</title>
        <authorList>
            <person name="Small S.T."/>
            <person name="Reimer L.J."/>
            <person name="Tisch D.J."/>
            <person name="King C.L."/>
            <person name="Christensen B.M."/>
            <person name="Siba P.M."/>
            <person name="Kazura J.W."/>
            <person name="Serre D."/>
            <person name="Zimmerman P.A."/>
        </authorList>
    </citation>
    <scope>NUCLEOTIDE SEQUENCE</scope>
    <source>
        <strain evidence="1">pt0022</strain>
    </source>
</reference>